<feature type="region of interest" description="Disordered" evidence="1">
    <location>
        <begin position="146"/>
        <end position="174"/>
    </location>
</feature>
<feature type="compositionally biased region" description="Basic and acidic residues" evidence="1">
    <location>
        <begin position="165"/>
        <end position="174"/>
    </location>
</feature>
<organism evidence="3 4">
    <name type="scientific">Acrocarpospora macrocephala</name>
    <dbReference type="NCBI Taxonomy" id="150177"/>
    <lineage>
        <taxon>Bacteria</taxon>
        <taxon>Bacillati</taxon>
        <taxon>Actinomycetota</taxon>
        <taxon>Actinomycetes</taxon>
        <taxon>Streptosporangiales</taxon>
        <taxon>Streptosporangiaceae</taxon>
        <taxon>Acrocarpospora</taxon>
    </lineage>
</organism>
<dbReference type="OrthoDB" id="7949713at2"/>
<proteinExistence type="predicted"/>
<evidence type="ECO:0000313" key="3">
    <source>
        <dbReference type="EMBL" id="GES12018.1"/>
    </source>
</evidence>
<dbReference type="AlphaFoldDB" id="A0A5M3X136"/>
<keyword evidence="4" id="KW-1185">Reference proteome</keyword>
<feature type="chain" id="PRO_5038842407" description="Lipoprotein" evidence="2">
    <location>
        <begin position="21"/>
        <end position="174"/>
    </location>
</feature>
<dbReference type="EMBL" id="BLAE01000034">
    <property type="protein sequence ID" value="GES12018.1"/>
    <property type="molecule type" value="Genomic_DNA"/>
</dbReference>
<protein>
    <recommendedName>
        <fullName evidence="5">Lipoprotein</fullName>
    </recommendedName>
</protein>
<keyword evidence="2" id="KW-0732">Signal</keyword>
<evidence type="ECO:0000313" key="4">
    <source>
        <dbReference type="Proteomes" id="UP000331127"/>
    </source>
</evidence>
<comment type="caution">
    <text evidence="3">The sequence shown here is derived from an EMBL/GenBank/DDBJ whole genome shotgun (WGS) entry which is preliminary data.</text>
</comment>
<dbReference type="RefSeq" id="WP_155357361.1">
    <property type="nucleotide sequence ID" value="NZ_BAAAHL010000030.1"/>
</dbReference>
<dbReference type="PROSITE" id="PS51257">
    <property type="entry name" value="PROKAR_LIPOPROTEIN"/>
    <property type="match status" value="1"/>
</dbReference>
<dbReference type="Proteomes" id="UP000331127">
    <property type="component" value="Unassembled WGS sequence"/>
</dbReference>
<evidence type="ECO:0000256" key="2">
    <source>
        <dbReference type="SAM" id="SignalP"/>
    </source>
</evidence>
<sequence length="174" mass="18312">MTYRAFVVSAVLAGGLAACASGGTGSPGASPGASADAQQALEIGRRFAQCGRDHGYPSFPDPVIDGTKLKYGDWGPEVQEQSRAVSEVPECKAIQDQLRALGDANAAPSAADLEKLKQFAQCLRDHGITGWPDPKADGSFPIIGTPLQADAKSDRSRAAQNACKQHWDRGFRVS</sequence>
<feature type="signal peptide" evidence="2">
    <location>
        <begin position="1"/>
        <end position="20"/>
    </location>
</feature>
<name>A0A5M3X136_9ACTN</name>
<reference evidence="3 4" key="1">
    <citation type="submission" date="2019-10" db="EMBL/GenBank/DDBJ databases">
        <title>Whole genome shotgun sequence of Acrocarpospora macrocephala NBRC 16266.</title>
        <authorList>
            <person name="Ichikawa N."/>
            <person name="Kimura A."/>
            <person name="Kitahashi Y."/>
            <person name="Komaki H."/>
            <person name="Oguchi A."/>
        </authorList>
    </citation>
    <scope>NUCLEOTIDE SEQUENCE [LARGE SCALE GENOMIC DNA]</scope>
    <source>
        <strain evidence="3 4">NBRC 16266</strain>
    </source>
</reference>
<accession>A0A5M3X136</accession>
<evidence type="ECO:0008006" key="5">
    <source>
        <dbReference type="Google" id="ProtNLM"/>
    </source>
</evidence>
<gene>
    <name evidence="3" type="ORF">Amac_056150</name>
</gene>
<evidence type="ECO:0000256" key="1">
    <source>
        <dbReference type="SAM" id="MobiDB-lite"/>
    </source>
</evidence>